<dbReference type="PANTHER" id="PTHR47053">
    <property type="entry name" value="MUREIN DD-ENDOPEPTIDASE MEPH-RELATED"/>
    <property type="match status" value="1"/>
</dbReference>
<feature type="signal peptide" evidence="10">
    <location>
        <begin position="1"/>
        <end position="23"/>
    </location>
</feature>
<dbReference type="PROSITE" id="PS51781">
    <property type="entry name" value="SH3B"/>
    <property type="match status" value="1"/>
</dbReference>
<evidence type="ECO:0000256" key="1">
    <source>
        <dbReference type="ARBA" id="ARBA00003740"/>
    </source>
</evidence>
<dbReference type="Proteomes" id="UP001056500">
    <property type="component" value="Chromosome"/>
</dbReference>
<dbReference type="Pfam" id="PF00877">
    <property type="entry name" value="NLPC_P60"/>
    <property type="match status" value="1"/>
</dbReference>
<evidence type="ECO:0000256" key="5">
    <source>
        <dbReference type="ARBA" id="ARBA00022729"/>
    </source>
</evidence>
<protein>
    <recommendedName>
        <fullName evidence="3">Probable endopeptidase p60</fullName>
    </recommendedName>
    <alternativeName>
        <fullName evidence="9">Invasion-associated protein p60</fullName>
    </alternativeName>
</protein>
<dbReference type="SUPFAM" id="SSF54001">
    <property type="entry name" value="Cysteine proteinases"/>
    <property type="match status" value="1"/>
</dbReference>
<comment type="function">
    <text evidence="1">This major extracellular protein may be involved in the invasion of non-professional phagocytic cells by Listeria.</text>
</comment>
<accession>A0ABY4W900</accession>
<keyword evidence="5 10" id="KW-0732">Signal</keyword>
<sequence length="304" mass="32943">MKQTTRILTILSFFTLMPLTAYASSPVYVVEAGDTLMKIARAHQTTVQELMSVNQLSTDRLSVGQQLSLPAGVTAPVYAAADHPAAALEPPADILSSDQPTAVQSGQRARITGDVVNVRKAASMDAEIIGKLPMGTLVEIREQGAEWSRISFGQEEAFVSTSFLGDASASTESSGSPSNVSFSNKKLQRIIEPLLKTPYILGGTTTSGFDCSGFTSYVFQELGIKLPRTSEEQFLGGRAVSLEEAMPGDLIFYDALRKGRVSHVAIYLGEGMIVHANGDDVRYEKVANMHKLYPFYGVKRYFAE</sequence>
<evidence type="ECO:0000259" key="13">
    <source>
        <dbReference type="PROSITE" id="PS51935"/>
    </source>
</evidence>
<dbReference type="InterPro" id="IPR018392">
    <property type="entry name" value="LysM"/>
</dbReference>
<evidence type="ECO:0000256" key="10">
    <source>
        <dbReference type="SAM" id="SignalP"/>
    </source>
</evidence>
<dbReference type="CDD" id="cd00118">
    <property type="entry name" value="LysM"/>
    <property type="match status" value="1"/>
</dbReference>
<dbReference type="Pfam" id="PF01476">
    <property type="entry name" value="LysM"/>
    <property type="match status" value="1"/>
</dbReference>
<evidence type="ECO:0000256" key="6">
    <source>
        <dbReference type="ARBA" id="ARBA00022737"/>
    </source>
</evidence>
<keyword evidence="7" id="KW-0378">Hydrolase</keyword>
<dbReference type="RefSeq" id="WP_251870481.1">
    <property type="nucleotide sequence ID" value="NZ_CP098755.1"/>
</dbReference>
<reference evidence="14" key="1">
    <citation type="submission" date="2022-06" db="EMBL/GenBank/DDBJ databases">
        <title>Genome sequencing of Brevibacillus sp. BB3-R1.</title>
        <authorList>
            <person name="Heo J."/>
            <person name="Lee D."/>
            <person name="Won M."/>
            <person name="Han B.-H."/>
            <person name="Hong S.-B."/>
            <person name="Kwon S.-W."/>
        </authorList>
    </citation>
    <scope>NUCLEOTIDE SEQUENCE</scope>
    <source>
        <strain evidence="14">BB3-R1</strain>
    </source>
</reference>
<dbReference type="SUPFAM" id="SSF54106">
    <property type="entry name" value="LysM domain"/>
    <property type="match status" value="1"/>
</dbReference>
<dbReference type="InterPro" id="IPR000064">
    <property type="entry name" value="NLP_P60_dom"/>
</dbReference>
<feature type="domain" description="LysM" evidence="12">
    <location>
        <begin position="26"/>
        <end position="69"/>
    </location>
</feature>
<feature type="domain" description="SH3b" evidence="11">
    <location>
        <begin position="106"/>
        <end position="168"/>
    </location>
</feature>
<evidence type="ECO:0000259" key="11">
    <source>
        <dbReference type="PROSITE" id="PS51781"/>
    </source>
</evidence>
<evidence type="ECO:0000259" key="12">
    <source>
        <dbReference type="PROSITE" id="PS51782"/>
    </source>
</evidence>
<dbReference type="SMART" id="SM00287">
    <property type="entry name" value="SH3b"/>
    <property type="match status" value="1"/>
</dbReference>
<evidence type="ECO:0000256" key="9">
    <source>
        <dbReference type="ARBA" id="ARBA00032855"/>
    </source>
</evidence>
<dbReference type="InterPro" id="IPR051202">
    <property type="entry name" value="Peptidase_C40"/>
</dbReference>
<keyword evidence="6" id="KW-0677">Repeat</keyword>
<evidence type="ECO:0000256" key="7">
    <source>
        <dbReference type="ARBA" id="ARBA00022801"/>
    </source>
</evidence>
<dbReference type="PROSITE" id="PS51782">
    <property type="entry name" value="LYSM"/>
    <property type="match status" value="1"/>
</dbReference>
<proteinExistence type="inferred from homology"/>
<keyword evidence="4" id="KW-0645">Protease</keyword>
<evidence type="ECO:0000256" key="3">
    <source>
        <dbReference type="ARBA" id="ARBA00013385"/>
    </source>
</evidence>
<dbReference type="PROSITE" id="PS51935">
    <property type="entry name" value="NLPC_P60"/>
    <property type="match status" value="1"/>
</dbReference>
<organism evidence="14 15">
    <name type="scientific">Brevibacillus ruminantium</name>
    <dbReference type="NCBI Taxonomy" id="2950604"/>
    <lineage>
        <taxon>Bacteria</taxon>
        <taxon>Bacillati</taxon>
        <taxon>Bacillota</taxon>
        <taxon>Bacilli</taxon>
        <taxon>Bacillales</taxon>
        <taxon>Paenibacillaceae</taxon>
        <taxon>Brevibacillus</taxon>
    </lineage>
</organism>
<keyword evidence="8" id="KW-0788">Thiol protease</keyword>
<dbReference type="EMBL" id="CP098755">
    <property type="protein sequence ID" value="USG63399.1"/>
    <property type="molecule type" value="Genomic_DNA"/>
</dbReference>
<evidence type="ECO:0000256" key="8">
    <source>
        <dbReference type="ARBA" id="ARBA00022807"/>
    </source>
</evidence>
<dbReference type="PANTHER" id="PTHR47053:SF1">
    <property type="entry name" value="MUREIN DD-ENDOPEPTIDASE MEPH-RELATED"/>
    <property type="match status" value="1"/>
</dbReference>
<dbReference type="Pfam" id="PF08239">
    <property type="entry name" value="SH3_3"/>
    <property type="match status" value="1"/>
</dbReference>
<dbReference type="InterPro" id="IPR003646">
    <property type="entry name" value="SH3-like_bac-type"/>
</dbReference>
<feature type="domain" description="NlpC/P60" evidence="13">
    <location>
        <begin position="180"/>
        <end position="304"/>
    </location>
</feature>
<evidence type="ECO:0000256" key="2">
    <source>
        <dbReference type="ARBA" id="ARBA00007074"/>
    </source>
</evidence>
<dbReference type="Gene3D" id="3.10.350.10">
    <property type="entry name" value="LysM domain"/>
    <property type="match status" value="1"/>
</dbReference>
<comment type="similarity">
    <text evidence="2">Belongs to the peptidase C40 family.</text>
</comment>
<dbReference type="InterPro" id="IPR036779">
    <property type="entry name" value="LysM_dom_sf"/>
</dbReference>
<dbReference type="Gene3D" id="2.30.30.40">
    <property type="entry name" value="SH3 Domains"/>
    <property type="match status" value="1"/>
</dbReference>
<dbReference type="Gene3D" id="3.90.1720.10">
    <property type="entry name" value="endopeptidase domain like (from Nostoc punctiforme)"/>
    <property type="match status" value="1"/>
</dbReference>
<evidence type="ECO:0000313" key="15">
    <source>
        <dbReference type="Proteomes" id="UP001056500"/>
    </source>
</evidence>
<gene>
    <name evidence="14" type="ORF">NDK47_14550</name>
</gene>
<name>A0ABY4W900_9BACL</name>
<evidence type="ECO:0000313" key="14">
    <source>
        <dbReference type="EMBL" id="USG63399.1"/>
    </source>
</evidence>
<keyword evidence="15" id="KW-1185">Reference proteome</keyword>
<dbReference type="SMART" id="SM00257">
    <property type="entry name" value="LysM"/>
    <property type="match status" value="1"/>
</dbReference>
<evidence type="ECO:0000256" key="4">
    <source>
        <dbReference type="ARBA" id="ARBA00022670"/>
    </source>
</evidence>
<dbReference type="InterPro" id="IPR038765">
    <property type="entry name" value="Papain-like_cys_pep_sf"/>
</dbReference>
<feature type="chain" id="PRO_5046997497" description="Probable endopeptidase p60" evidence="10">
    <location>
        <begin position="24"/>
        <end position="304"/>
    </location>
</feature>